<dbReference type="PRINTS" id="PR01161">
    <property type="entry name" value="TUBULIN"/>
</dbReference>
<sequence>MQRERFSVHIGQAGIQIQFPTGIAYCLEHGIEPDGTIPTTASSGERDSSFGTFLSETGSGKYVTRAIFVDLEPSVSLVSHGRSPNLLGGTELGNTFSILKCSSFHMGSGLGSMKMLPTTMPGVTTALGRRSLAQLLTGFRKSSAVGSKGSWSSTALGEAQAPGSPPSSWSGSLWSTARSPSWSSLSTQPHRSPQQWWSPTTPSSPRTPPWSTRTAPSWWITRPSMTSATATWTSSVPPTPTSTG</sequence>
<dbReference type="GO" id="GO:0005874">
    <property type="term" value="C:microtubule"/>
    <property type="evidence" value="ECO:0007669"/>
    <property type="project" value="UniProtKB-KW"/>
</dbReference>
<evidence type="ECO:0000313" key="8">
    <source>
        <dbReference type="Ensembl" id="ENSCPGP00000018899.1"/>
    </source>
</evidence>
<keyword evidence="4" id="KW-0493">Microtubule</keyword>
<comment type="similarity">
    <text evidence="2">Belongs to the tubulin family.</text>
</comment>
<keyword evidence="9" id="KW-1185">Reference proteome</keyword>
<evidence type="ECO:0008006" key="10">
    <source>
        <dbReference type="Google" id="ProtNLM"/>
    </source>
</evidence>
<dbReference type="GO" id="GO:0007017">
    <property type="term" value="P:microtubule-based process"/>
    <property type="evidence" value="ECO:0007669"/>
    <property type="project" value="InterPro"/>
</dbReference>
<organism evidence="8 9">
    <name type="scientific">Calidris pygmaea</name>
    <name type="common">Spoon-billed sandpiper</name>
    <dbReference type="NCBI Taxonomy" id="425635"/>
    <lineage>
        <taxon>Eukaryota</taxon>
        <taxon>Metazoa</taxon>
        <taxon>Chordata</taxon>
        <taxon>Craniata</taxon>
        <taxon>Vertebrata</taxon>
        <taxon>Euteleostomi</taxon>
        <taxon>Archelosauria</taxon>
        <taxon>Archosauria</taxon>
        <taxon>Dinosauria</taxon>
        <taxon>Saurischia</taxon>
        <taxon>Theropoda</taxon>
        <taxon>Coelurosauria</taxon>
        <taxon>Aves</taxon>
        <taxon>Neognathae</taxon>
        <taxon>Neoaves</taxon>
        <taxon>Charadriiformes</taxon>
        <taxon>Scolopacidae</taxon>
        <taxon>Calidris</taxon>
    </lineage>
</organism>
<evidence type="ECO:0000256" key="5">
    <source>
        <dbReference type="ARBA" id="ARBA00022741"/>
    </source>
</evidence>
<feature type="compositionally biased region" description="Polar residues" evidence="7">
    <location>
        <begin position="176"/>
        <end position="191"/>
    </location>
</feature>
<keyword evidence="3" id="KW-0963">Cytoplasm</keyword>
<evidence type="ECO:0000256" key="4">
    <source>
        <dbReference type="ARBA" id="ARBA00022701"/>
    </source>
</evidence>
<evidence type="ECO:0000256" key="2">
    <source>
        <dbReference type="ARBA" id="ARBA00009636"/>
    </source>
</evidence>
<protein>
    <recommendedName>
        <fullName evidence="10">Alpha-tubulin</fullName>
    </recommendedName>
</protein>
<accession>A0A8C3K9G5</accession>
<keyword evidence="6" id="KW-0342">GTP-binding</keyword>
<dbReference type="SUPFAM" id="SSF52490">
    <property type="entry name" value="Tubulin nucleotide-binding domain-like"/>
    <property type="match status" value="1"/>
</dbReference>
<proteinExistence type="inferred from homology"/>
<name>A0A8C3K9G5_9CHAR</name>
<dbReference type="GO" id="GO:0005737">
    <property type="term" value="C:cytoplasm"/>
    <property type="evidence" value="ECO:0007669"/>
    <property type="project" value="UniProtKB-SubCell"/>
</dbReference>
<dbReference type="PANTHER" id="PTHR11588">
    <property type="entry name" value="TUBULIN"/>
    <property type="match status" value="1"/>
</dbReference>
<comment type="subcellular location">
    <subcellularLocation>
        <location evidence="1">Cytoplasm</location>
    </subcellularLocation>
</comment>
<dbReference type="Gene3D" id="3.40.50.1440">
    <property type="entry name" value="Tubulin/FtsZ, GTPase domain"/>
    <property type="match status" value="1"/>
</dbReference>
<feature type="compositionally biased region" description="Low complexity" evidence="7">
    <location>
        <begin position="143"/>
        <end position="153"/>
    </location>
</feature>
<reference evidence="8" key="1">
    <citation type="submission" date="2025-08" db="UniProtKB">
        <authorList>
            <consortium name="Ensembl"/>
        </authorList>
    </citation>
    <scope>IDENTIFICATION</scope>
</reference>
<evidence type="ECO:0000313" key="9">
    <source>
        <dbReference type="Proteomes" id="UP000694419"/>
    </source>
</evidence>
<evidence type="ECO:0000256" key="3">
    <source>
        <dbReference type="ARBA" id="ARBA00022490"/>
    </source>
</evidence>
<dbReference type="Ensembl" id="ENSCPGT00000020669.1">
    <property type="protein sequence ID" value="ENSCPGP00000018899.1"/>
    <property type="gene ID" value="ENSCPGG00000013204.1"/>
</dbReference>
<dbReference type="AlphaFoldDB" id="A0A8C3K9G5"/>
<evidence type="ECO:0000256" key="1">
    <source>
        <dbReference type="ARBA" id="ARBA00004496"/>
    </source>
</evidence>
<dbReference type="InterPro" id="IPR036525">
    <property type="entry name" value="Tubulin/FtsZ_GTPase_sf"/>
</dbReference>
<reference evidence="8" key="2">
    <citation type="submission" date="2025-09" db="UniProtKB">
        <authorList>
            <consortium name="Ensembl"/>
        </authorList>
    </citation>
    <scope>IDENTIFICATION</scope>
</reference>
<feature type="compositionally biased region" description="Low complexity" evidence="7">
    <location>
        <begin position="192"/>
        <end position="236"/>
    </location>
</feature>
<evidence type="ECO:0000256" key="7">
    <source>
        <dbReference type="SAM" id="MobiDB-lite"/>
    </source>
</evidence>
<dbReference type="GO" id="GO:0005525">
    <property type="term" value="F:GTP binding"/>
    <property type="evidence" value="ECO:0007669"/>
    <property type="project" value="UniProtKB-KW"/>
</dbReference>
<dbReference type="InterPro" id="IPR000217">
    <property type="entry name" value="Tubulin"/>
</dbReference>
<keyword evidence="5" id="KW-0547">Nucleotide-binding</keyword>
<feature type="region of interest" description="Disordered" evidence="7">
    <location>
        <begin position="143"/>
        <end position="244"/>
    </location>
</feature>
<evidence type="ECO:0000256" key="6">
    <source>
        <dbReference type="ARBA" id="ARBA00023134"/>
    </source>
</evidence>
<feature type="compositionally biased region" description="Low complexity" evidence="7">
    <location>
        <begin position="166"/>
        <end position="175"/>
    </location>
</feature>
<dbReference type="Proteomes" id="UP000694419">
    <property type="component" value="Unplaced"/>
</dbReference>